<dbReference type="Gene3D" id="3.40.1410.10">
    <property type="entry name" value="Chorismate lyase-like"/>
    <property type="match status" value="1"/>
</dbReference>
<protein>
    <recommendedName>
        <fullName evidence="4">Probable chorismate pyruvate-lyase</fullName>
        <shortName evidence="4">CL</shortName>
        <shortName evidence="4">CPL</shortName>
        <ecNumber evidence="4">4.1.3.40</ecNumber>
    </recommendedName>
</protein>
<comment type="function">
    <text evidence="4">Removes the pyruvyl group from chorismate, with concomitant aromatization of the ring, to provide 4-hydroxybenzoate (4HB) for the ubiquinone pathway.</text>
</comment>
<reference evidence="5" key="1">
    <citation type="submission" date="2021-10" db="EMBL/GenBank/DDBJ databases">
        <title>The diversity and Nitrogen Metabolism of Culturable Nitrate-Utilizing Bacteria Within the Oxygen Minimum Zone of the Changjiang (Yangtze River)Estuary.</title>
        <authorList>
            <person name="Zhang D."/>
            <person name="Zheng J."/>
            <person name="Liu S."/>
            <person name="He W."/>
        </authorList>
    </citation>
    <scope>NUCLEOTIDE SEQUENCE</scope>
    <source>
        <strain evidence="5">FXH-223</strain>
    </source>
</reference>
<keyword evidence="6" id="KW-1185">Reference proteome</keyword>
<evidence type="ECO:0000313" key="6">
    <source>
        <dbReference type="Proteomes" id="UP001108027"/>
    </source>
</evidence>
<comment type="caution">
    <text evidence="4">Lacks conserved residue(s) required for the propagation of feature annotation.</text>
</comment>
<feature type="binding site" evidence="4">
    <location>
        <position position="160"/>
    </location>
    <ligand>
        <name>substrate</name>
    </ligand>
</feature>
<keyword evidence="4" id="KW-0670">Pyruvate</keyword>
<dbReference type="EMBL" id="JAJGNA010000002">
    <property type="protein sequence ID" value="MCC4307384.1"/>
    <property type="molecule type" value="Genomic_DNA"/>
</dbReference>
<evidence type="ECO:0000313" key="5">
    <source>
        <dbReference type="EMBL" id="MCC4307384.1"/>
    </source>
</evidence>
<dbReference type="RefSeq" id="WP_204426648.1">
    <property type="nucleotide sequence ID" value="NZ_JADDOL010000001.1"/>
</dbReference>
<dbReference type="PANTHER" id="PTHR38683">
    <property type="entry name" value="CHORISMATE PYRUVATE-LYASE"/>
    <property type="match status" value="1"/>
</dbReference>
<dbReference type="InterPro" id="IPR028978">
    <property type="entry name" value="Chorismate_lyase_/UTRA_dom_sf"/>
</dbReference>
<dbReference type="GO" id="GO:0006744">
    <property type="term" value="P:ubiquinone biosynthetic process"/>
    <property type="evidence" value="ECO:0007669"/>
    <property type="project" value="UniProtKB-UniRule"/>
</dbReference>
<evidence type="ECO:0000256" key="4">
    <source>
        <dbReference type="HAMAP-Rule" id="MF_01632"/>
    </source>
</evidence>
<evidence type="ECO:0000256" key="3">
    <source>
        <dbReference type="ARBA" id="ARBA00023239"/>
    </source>
</evidence>
<comment type="similarity">
    <text evidence="4">Belongs to the UbiC family.</text>
</comment>
<keyword evidence="3 4" id="KW-0456">Lyase</keyword>
<dbReference type="GO" id="GO:0005829">
    <property type="term" value="C:cytosol"/>
    <property type="evidence" value="ECO:0007669"/>
    <property type="project" value="TreeGrafter"/>
</dbReference>
<evidence type="ECO:0000256" key="2">
    <source>
        <dbReference type="ARBA" id="ARBA00022688"/>
    </source>
</evidence>
<name>A0A9Q3ULJ6_9GAMM</name>
<accession>A0A9Q3ULJ6</accession>
<comment type="subcellular location">
    <subcellularLocation>
        <location evidence="4">Cytoplasm</location>
    </subcellularLocation>
</comment>
<gene>
    <name evidence="4" type="primary">ubiC</name>
    <name evidence="5" type="ORF">LL252_02275</name>
</gene>
<comment type="catalytic activity">
    <reaction evidence="4">
        <text>chorismate = 4-hydroxybenzoate + pyruvate</text>
        <dbReference type="Rhea" id="RHEA:16505"/>
        <dbReference type="ChEBI" id="CHEBI:15361"/>
        <dbReference type="ChEBI" id="CHEBI:17879"/>
        <dbReference type="ChEBI" id="CHEBI:29748"/>
        <dbReference type="EC" id="4.1.3.40"/>
    </reaction>
</comment>
<feature type="binding site" evidence="4">
    <location>
        <position position="75"/>
    </location>
    <ligand>
        <name>substrate</name>
    </ligand>
</feature>
<keyword evidence="2 4" id="KW-0831">Ubiquinone biosynthesis</keyword>
<dbReference type="Pfam" id="PF04345">
    <property type="entry name" value="Chor_lyase"/>
    <property type="match status" value="1"/>
</dbReference>
<dbReference type="HAMAP" id="MF_01632">
    <property type="entry name" value="UbiC"/>
    <property type="match status" value="1"/>
</dbReference>
<dbReference type="PANTHER" id="PTHR38683:SF1">
    <property type="entry name" value="CHORISMATE PYRUVATE-LYASE"/>
    <property type="match status" value="1"/>
</dbReference>
<dbReference type="AlphaFoldDB" id="A0A9Q3ULJ6"/>
<dbReference type="Proteomes" id="UP001108027">
    <property type="component" value="Unassembled WGS sequence"/>
</dbReference>
<dbReference type="GO" id="GO:0008813">
    <property type="term" value="F:chorismate lyase activity"/>
    <property type="evidence" value="ECO:0007669"/>
    <property type="project" value="UniProtKB-UniRule"/>
</dbReference>
<dbReference type="EC" id="4.1.3.40" evidence="4"/>
<organism evidence="5 6">
    <name type="scientific">Alloalcanivorax marinus</name>
    <dbReference type="NCBI Taxonomy" id="1177169"/>
    <lineage>
        <taxon>Bacteria</taxon>
        <taxon>Pseudomonadati</taxon>
        <taxon>Pseudomonadota</taxon>
        <taxon>Gammaproteobacteria</taxon>
        <taxon>Oceanospirillales</taxon>
        <taxon>Alcanivoracaceae</taxon>
        <taxon>Alloalcanivorax</taxon>
    </lineage>
</organism>
<comment type="pathway">
    <text evidence="4">Cofactor biosynthesis; ubiquinone biosynthesis.</text>
</comment>
<sequence>MPDTALRADTRWRAQERLVLPPLIRDWLADPGSLTARLRRHGPFRVAPRHGAIERPTLEEQAQLGRIGRRYALIREVTLYVHEQPVVEARSVLPLASLANANRSLGHMGSRSLGSELYRRPLAHRDQVWVRFGLSPSGQGPCWGRQSRFVKRGRPLLVAEHFLPALWELIRD</sequence>
<comment type="caution">
    <text evidence="5">The sequence shown here is derived from an EMBL/GenBank/DDBJ whole genome shotgun (WGS) entry which is preliminary data.</text>
</comment>
<evidence type="ECO:0000256" key="1">
    <source>
        <dbReference type="ARBA" id="ARBA00022490"/>
    </source>
</evidence>
<proteinExistence type="inferred from homology"/>
<feature type="binding site" evidence="4">
    <location>
        <position position="113"/>
    </location>
    <ligand>
        <name>substrate</name>
    </ligand>
</feature>
<keyword evidence="1 4" id="KW-0963">Cytoplasm</keyword>
<dbReference type="InterPro" id="IPR007440">
    <property type="entry name" value="Chorismate--pyruvate_lyase"/>
</dbReference>
<dbReference type="SUPFAM" id="SSF64288">
    <property type="entry name" value="Chorismate lyase-like"/>
    <property type="match status" value="1"/>
</dbReference>
<dbReference type="GO" id="GO:0042866">
    <property type="term" value="P:pyruvate biosynthetic process"/>
    <property type="evidence" value="ECO:0007669"/>
    <property type="project" value="UniProtKB-UniRule"/>
</dbReference>